<feature type="transmembrane region" description="Helical" evidence="8">
    <location>
        <begin position="420"/>
        <end position="442"/>
    </location>
</feature>
<evidence type="ECO:0000313" key="10">
    <source>
        <dbReference type="EnsemblMetazoa" id="XP_028132313.1"/>
    </source>
</evidence>
<dbReference type="Proteomes" id="UP001652700">
    <property type="component" value="Unplaced"/>
</dbReference>
<feature type="transmembrane region" description="Helical" evidence="8">
    <location>
        <begin position="79"/>
        <end position="102"/>
    </location>
</feature>
<evidence type="ECO:0000256" key="7">
    <source>
        <dbReference type="ARBA" id="ARBA00023136"/>
    </source>
</evidence>
<dbReference type="Gene3D" id="1.20.1250.20">
    <property type="entry name" value="MFS general substrate transporter like domains"/>
    <property type="match status" value="1"/>
</dbReference>
<feature type="transmembrane region" description="Helical" evidence="8">
    <location>
        <begin position="36"/>
        <end position="59"/>
    </location>
</feature>
<dbReference type="InterPro" id="IPR036259">
    <property type="entry name" value="MFS_trans_sf"/>
</dbReference>
<keyword evidence="11" id="KW-1185">Reference proteome</keyword>
<organism evidence="12">
    <name type="scientific">Diabrotica virgifera virgifera</name>
    <name type="common">western corn rootworm</name>
    <dbReference type="NCBI Taxonomy" id="50390"/>
    <lineage>
        <taxon>Eukaryota</taxon>
        <taxon>Metazoa</taxon>
        <taxon>Ecdysozoa</taxon>
        <taxon>Arthropoda</taxon>
        <taxon>Hexapoda</taxon>
        <taxon>Insecta</taxon>
        <taxon>Pterygota</taxon>
        <taxon>Neoptera</taxon>
        <taxon>Endopterygota</taxon>
        <taxon>Coleoptera</taxon>
        <taxon>Polyphaga</taxon>
        <taxon>Cucujiformia</taxon>
        <taxon>Chrysomeloidea</taxon>
        <taxon>Chrysomelidae</taxon>
        <taxon>Galerucinae</taxon>
        <taxon>Diabroticina</taxon>
        <taxon>Diabroticites</taxon>
        <taxon>Diabrotica</taxon>
    </lineage>
</organism>
<sequence>MNITMEQPEKETRKNRLIPTFEHLGKIVLSKKDGGYLYFCAVTASLLVFSGCSCIVWSSPVIPKLKSEDAEENPLGEPITTLQISLITGLPSFVALLGNFVFAKMPNAFGRKATMLLISFGMLASLLLVAFGNHVYMYSAGLCFLFICVAGVYVALPLYLSEISEDHNRGRILSLIGVLMPLGNLYGYLLGPITSIRTFTLLLALPLVVHLFLVFMYLPESPVYLVSKKQTPAAMCSLIKLRKNKNSVEIEDEYFKIDQTLKARENFKERGMKELFTNRSVRKALLISLCVNLTQQLSGVISILKFLAPVFNEVSTSFAGNKVAILVGLVKFVSFFISSCLVEKLGRRPLLLTSAFGSCISLFLIGLFFFLKQHTSVAIDNITWLPISSVLVFNFMYALGIGTLSITVMNEMLPTDVKAVGSALVFTICYLLGSSQVFLFPLISEHFGIFYCVWSFSVCCLLGFVFMFIFLPETKGKSFLEIQAILET</sequence>
<dbReference type="PANTHER" id="PTHR48021:SF47">
    <property type="entry name" value="GH17672P"/>
    <property type="match status" value="1"/>
</dbReference>
<proteinExistence type="predicted"/>
<dbReference type="InterPro" id="IPR050549">
    <property type="entry name" value="MFS_Trehalose_Transporter"/>
</dbReference>
<dbReference type="PANTHER" id="PTHR48021">
    <property type="match status" value="1"/>
</dbReference>
<feature type="transmembrane region" description="Helical" evidence="8">
    <location>
        <begin position="284"/>
        <end position="311"/>
    </location>
</feature>
<dbReference type="FunFam" id="1.20.1250.20:FF:000218">
    <property type="entry name" value="facilitated trehalose transporter Tret1"/>
    <property type="match status" value="1"/>
</dbReference>
<protein>
    <submittedName>
        <fullName evidence="12">Facilitated trehalose transporter Tret1-like</fullName>
    </submittedName>
</protein>
<comment type="subcellular location">
    <subcellularLocation>
        <location evidence="1">Cell membrane</location>
        <topology evidence="1">Multi-pass membrane protein</topology>
    </subcellularLocation>
</comment>
<feature type="transmembrane region" description="Helical" evidence="8">
    <location>
        <begin position="383"/>
        <end position="408"/>
    </location>
</feature>
<keyword evidence="4" id="KW-0762">Sugar transport</keyword>
<evidence type="ECO:0000313" key="11">
    <source>
        <dbReference type="Proteomes" id="UP001652700"/>
    </source>
</evidence>
<evidence type="ECO:0000259" key="9">
    <source>
        <dbReference type="PROSITE" id="PS50850"/>
    </source>
</evidence>
<reference evidence="12" key="1">
    <citation type="submission" date="2025-04" db="UniProtKB">
        <authorList>
            <consortium name="RefSeq"/>
        </authorList>
    </citation>
    <scope>IDENTIFICATION</scope>
    <source>
        <tissue evidence="12">Whole insect</tissue>
    </source>
</reference>
<dbReference type="AlphaFoldDB" id="A0A6P7FGK0"/>
<feature type="transmembrane region" description="Helical" evidence="8">
    <location>
        <begin position="138"/>
        <end position="160"/>
    </location>
</feature>
<dbReference type="OrthoDB" id="6696619at2759"/>
<evidence type="ECO:0000256" key="3">
    <source>
        <dbReference type="ARBA" id="ARBA00022475"/>
    </source>
</evidence>
<dbReference type="InterPro" id="IPR005829">
    <property type="entry name" value="Sugar_transporter_CS"/>
</dbReference>
<keyword evidence="2" id="KW-0813">Transport</keyword>
<feature type="transmembrane region" description="Helical" evidence="8">
    <location>
        <begin position="323"/>
        <end position="342"/>
    </location>
</feature>
<evidence type="ECO:0000256" key="6">
    <source>
        <dbReference type="ARBA" id="ARBA00022989"/>
    </source>
</evidence>
<dbReference type="GO" id="GO:0022857">
    <property type="term" value="F:transmembrane transporter activity"/>
    <property type="evidence" value="ECO:0007669"/>
    <property type="project" value="InterPro"/>
</dbReference>
<gene>
    <name evidence="12" type="primary">LOC114327804</name>
</gene>
<dbReference type="PROSITE" id="PS00216">
    <property type="entry name" value="SUGAR_TRANSPORT_1"/>
    <property type="match status" value="1"/>
</dbReference>
<keyword evidence="6 8" id="KW-1133">Transmembrane helix</keyword>
<evidence type="ECO:0000256" key="5">
    <source>
        <dbReference type="ARBA" id="ARBA00022692"/>
    </source>
</evidence>
<feature type="transmembrane region" description="Helical" evidence="8">
    <location>
        <begin position="196"/>
        <end position="218"/>
    </location>
</feature>
<feature type="transmembrane region" description="Helical" evidence="8">
    <location>
        <begin position="448"/>
        <end position="471"/>
    </location>
</feature>
<name>A0A6P7FGK0_DIAVI</name>
<dbReference type="InterPro" id="IPR020846">
    <property type="entry name" value="MFS_dom"/>
</dbReference>
<dbReference type="PROSITE" id="PS50850">
    <property type="entry name" value="MFS"/>
    <property type="match status" value="1"/>
</dbReference>
<dbReference type="GeneID" id="114327804"/>
<evidence type="ECO:0000313" key="12">
    <source>
        <dbReference type="RefSeq" id="XP_028132313.1"/>
    </source>
</evidence>
<reference evidence="10" key="2">
    <citation type="submission" date="2025-05" db="UniProtKB">
        <authorList>
            <consortium name="EnsemblMetazoa"/>
        </authorList>
    </citation>
    <scope>IDENTIFICATION</scope>
</reference>
<feature type="transmembrane region" description="Helical" evidence="8">
    <location>
        <begin position="349"/>
        <end position="371"/>
    </location>
</feature>
<feature type="transmembrane region" description="Helical" evidence="8">
    <location>
        <begin position="114"/>
        <end position="132"/>
    </location>
</feature>
<dbReference type="SUPFAM" id="SSF103473">
    <property type="entry name" value="MFS general substrate transporter"/>
    <property type="match status" value="1"/>
</dbReference>
<dbReference type="InterPro" id="IPR005828">
    <property type="entry name" value="MFS_sugar_transport-like"/>
</dbReference>
<dbReference type="RefSeq" id="XP_028132313.1">
    <property type="nucleotide sequence ID" value="XM_028276512.1"/>
</dbReference>
<dbReference type="EnsemblMetazoa" id="XM_028276512.2">
    <property type="protein sequence ID" value="XP_028132313.1"/>
    <property type="gene ID" value="LOC114327804"/>
</dbReference>
<keyword evidence="7 8" id="KW-0472">Membrane</keyword>
<feature type="transmembrane region" description="Helical" evidence="8">
    <location>
        <begin position="172"/>
        <end position="190"/>
    </location>
</feature>
<dbReference type="Pfam" id="PF00083">
    <property type="entry name" value="Sugar_tr"/>
    <property type="match status" value="1"/>
</dbReference>
<evidence type="ECO:0000256" key="2">
    <source>
        <dbReference type="ARBA" id="ARBA00022448"/>
    </source>
</evidence>
<evidence type="ECO:0000256" key="4">
    <source>
        <dbReference type="ARBA" id="ARBA00022597"/>
    </source>
</evidence>
<keyword evidence="5 8" id="KW-0812">Transmembrane</keyword>
<dbReference type="GO" id="GO:0005886">
    <property type="term" value="C:plasma membrane"/>
    <property type="evidence" value="ECO:0007669"/>
    <property type="project" value="UniProtKB-SubCell"/>
</dbReference>
<feature type="domain" description="Major facilitator superfamily (MFS) profile" evidence="9">
    <location>
        <begin position="37"/>
        <end position="475"/>
    </location>
</feature>
<keyword evidence="3" id="KW-1003">Cell membrane</keyword>
<dbReference type="InParanoid" id="A0A6P7FGK0"/>
<evidence type="ECO:0000256" key="1">
    <source>
        <dbReference type="ARBA" id="ARBA00004651"/>
    </source>
</evidence>
<dbReference type="KEGG" id="dvv:114327804"/>
<accession>A0A6P7FGK0</accession>
<evidence type="ECO:0000256" key="8">
    <source>
        <dbReference type="SAM" id="Phobius"/>
    </source>
</evidence>